<evidence type="ECO:0000313" key="1">
    <source>
        <dbReference type="EMBL" id="GAJ12487.1"/>
    </source>
</evidence>
<gene>
    <name evidence="1" type="ORF">S12H4_51251</name>
</gene>
<name>X1V886_9ZZZZ</name>
<proteinExistence type="predicted"/>
<sequence length="101" mass="11967">MFWTDSKEFHPYTVETQPQKGQLITSSKWQFNNGHVLKILVICQNEKVVLSNPDELLNDYNQYLKTLGQLQENTREVVEAVYRFIIKAFTRKVNNEIRQGY</sequence>
<dbReference type="EMBL" id="BARW01032367">
    <property type="protein sequence ID" value="GAJ12487.1"/>
    <property type="molecule type" value="Genomic_DNA"/>
</dbReference>
<protein>
    <submittedName>
        <fullName evidence="1">Uncharacterized protein</fullName>
    </submittedName>
</protein>
<reference evidence="1" key="1">
    <citation type="journal article" date="2014" name="Front. Microbiol.">
        <title>High frequency of phylogenetically diverse reductive dehalogenase-homologous genes in deep subseafloor sedimentary metagenomes.</title>
        <authorList>
            <person name="Kawai M."/>
            <person name="Futagami T."/>
            <person name="Toyoda A."/>
            <person name="Takaki Y."/>
            <person name="Nishi S."/>
            <person name="Hori S."/>
            <person name="Arai W."/>
            <person name="Tsubouchi T."/>
            <person name="Morono Y."/>
            <person name="Uchiyama I."/>
            <person name="Ito T."/>
            <person name="Fujiyama A."/>
            <person name="Inagaki F."/>
            <person name="Takami H."/>
        </authorList>
    </citation>
    <scope>NUCLEOTIDE SEQUENCE</scope>
    <source>
        <strain evidence="1">Expedition CK06-06</strain>
    </source>
</reference>
<organism evidence="1">
    <name type="scientific">marine sediment metagenome</name>
    <dbReference type="NCBI Taxonomy" id="412755"/>
    <lineage>
        <taxon>unclassified sequences</taxon>
        <taxon>metagenomes</taxon>
        <taxon>ecological metagenomes</taxon>
    </lineage>
</organism>
<accession>X1V886</accession>
<comment type="caution">
    <text evidence="1">The sequence shown here is derived from an EMBL/GenBank/DDBJ whole genome shotgun (WGS) entry which is preliminary data.</text>
</comment>
<feature type="non-terminal residue" evidence="1">
    <location>
        <position position="101"/>
    </location>
</feature>
<dbReference type="AlphaFoldDB" id="X1V886"/>